<keyword evidence="1" id="KW-1133">Transmembrane helix</keyword>
<sequence length="88" mass="9758">MRWLAGVLAEDEIEPQLLELGQIGLDGFRPLGGLALLSLFPVIGLRGCSVLCLGHAAIETRRRPVSNYRLLGGRDGAEHRRQLRRPLF</sequence>
<feature type="transmembrane region" description="Helical" evidence="1">
    <location>
        <begin position="34"/>
        <end position="58"/>
    </location>
</feature>
<organism evidence="2 3">
    <name type="scientific">Bradyrhizobium rifense</name>
    <dbReference type="NCBI Taxonomy" id="515499"/>
    <lineage>
        <taxon>Bacteria</taxon>
        <taxon>Pseudomonadati</taxon>
        <taxon>Pseudomonadota</taxon>
        <taxon>Alphaproteobacteria</taxon>
        <taxon>Hyphomicrobiales</taxon>
        <taxon>Nitrobacteraceae</taxon>
        <taxon>Bradyrhizobium</taxon>
    </lineage>
</organism>
<evidence type="ECO:0000313" key="3">
    <source>
        <dbReference type="Proteomes" id="UP000324758"/>
    </source>
</evidence>
<dbReference type="Proteomes" id="UP000324758">
    <property type="component" value="Unassembled WGS sequence"/>
</dbReference>
<name>A0A5D3KTI3_9BRAD</name>
<keyword evidence="1" id="KW-0472">Membrane</keyword>
<dbReference type="OrthoDB" id="9989239at2"/>
<dbReference type="AlphaFoldDB" id="A0A5D3KTI3"/>
<protein>
    <submittedName>
        <fullName evidence="2">Uncharacterized protein</fullName>
    </submittedName>
</protein>
<reference evidence="2 3" key="1">
    <citation type="submission" date="2019-08" db="EMBL/GenBank/DDBJ databases">
        <title>Bradyrhizobium hipponensis sp. nov., a rhizobium isolated from a Lupinus angustifolius root nodule in Tunisia.</title>
        <authorList>
            <person name="Off K."/>
            <person name="Rejili M."/>
            <person name="Mars M."/>
            <person name="Brachmann A."/>
            <person name="Marin M."/>
        </authorList>
    </citation>
    <scope>NUCLEOTIDE SEQUENCE [LARGE SCALE GENOMIC DNA]</scope>
    <source>
        <strain evidence="2 3">CTAW71</strain>
    </source>
</reference>
<accession>A0A5D3KTI3</accession>
<comment type="caution">
    <text evidence="2">The sequence shown here is derived from an EMBL/GenBank/DDBJ whole genome shotgun (WGS) entry which is preliminary data.</text>
</comment>
<proteinExistence type="predicted"/>
<gene>
    <name evidence="2" type="ORF">FXB40_13125</name>
</gene>
<evidence type="ECO:0000256" key="1">
    <source>
        <dbReference type="SAM" id="Phobius"/>
    </source>
</evidence>
<keyword evidence="1" id="KW-0812">Transmembrane</keyword>
<dbReference type="EMBL" id="VSSS01000023">
    <property type="protein sequence ID" value="TYL95860.1"/>
    <property type="molecule type" value="Genomic_DNA"/>
</dbReference>
<dbReference type="RefSeq" id="WP_148772611.1">
    <property type="nucleotide sequence ID" value="NZ_VSSS01000023.1"/>
</dbReference>
<keyword evidence="3" id="KW-1185">Reference proteome</keyword>
<evidence type="ECO:0000313" key="2">
    <source>
        <dbReference type="EMBL" id="TYL95860.1"/>
    </source>
</evidence>